<proteinExistence type="predicted"/>
<dbReference type="InterPro" id="IPR013103">
    <property type="entry name" value="RVT_2"/>
</dbReference>
<dbReference type="CDD" id="cd09272">
    <property type="entry name" value="RNase_HI_RT_Ty1"/>
    <property type="match status" value="1"/>
</dbReference>
<sequence length="294" mass="33597">MYDKLSSFQIDHHFTKGIVDPTLFMRRHGEYILLIQVYVDDIIFGSTNLDFLKRFANLMKNNFEMSMMDELKFFLGLQVHQSPCGIFIRGLQFLGEKLVSQSSKKQDCTAMSTAEADANAISCSPVQHSCTKHMNIRYNSIKEHVERGTVELYFIGTEYQLADQFTKALPKERFEYLVHRIDSSILNYANGLSYIWFRPFLERIECSSDLLTLKVGINKIIDNFDVDEGVTLVDKAQERNDQVMFDIGVLDNEEVIAENEVSIVDPVTTTGEVVTTVGVEVSVIIINRISKHQI</sequence>
<dbReference type="AlphaFoldDB" id="A0A699H8N9"/>
<organism evidence="2">
    <name type="scientific">Tanacetum cinerariifolium</name>
    <name type="common">Dalmatian daisy</name>
    <name type="synonym">Chrysanthemum cinerariifolium</name>
    <dbReference type="NCBI Taxonomy" id="118510"/>
    <lineage>
        <taxon>Eukaryota</taxon>
        <taxon>Viridiplantae</taxon>
        <taxon>Streptophyta</taxon>
        <taxon>Embryophyta</taxon>
        <taxon>Tracheophyta</taxon>
        <taxon>Spermatophyta</taxon>
        <taxon>Magnoliopsida</taxon>
        <taxon>eudicotyledons</taxon>
        <taxon>Gunneridae</taxon>
        <taxon>Pentapetalae</taxon>
        <taxon>asterids</taxon>
        <taxon>campanulids</taxon>
        <taxon>Asterales</taxon>
        <taxon>Asteraceae</taxon>
        <taxon>Asteroideae</taxon>
        <taxon>Anthemideae</taxon>
        <taxon>Anthemidinae</taxon>
        <taxon>Tanacetum</taxon>
    </lineage>
</organism>
<accession>A0A699H8N9</accession>
<gene>
    <name evidence="2" type="ORF">Tci_352367</name>
</gene>
<evidence type="ECO:0000259" key="1">
    <source>
        <dbReference type="Pfam" id="PF07727"/>
    </source>
</evidence>
<dbReference type="EMBL" id="BKCJ010131173">
    <property type="protein sequence ID" value="GEX80392.1"/>
    <property type="molecule type" value="Genomic_DNA"/>
</dbReference>
<dbReference type="Pfam" id="PF07727">
    <property type="entry name" value="RVT_2"/>
    <property type="match status" value="1"/>
</dbReference>
<protein>
    <submittedName>
        <fullName evidence="2">Uncharacterized mitochondrial protein AtMg00810-like</fullName>
    </submittedName>
</protein>
<comment type="caution">
    <text evidence="2">The sequence shown here is derived from an EMBL/GenBank/DDBJ whole genome shotgun (WGS) entry which is preliminary data.</text>
</comment>
<name>A0A699H8N9_TANCI</name>
<reference evidence="2" key="1">
    <citation type="journal article" date="2019" name="Sci. Rep.">
        <title>Draft genome of Tanacetum cinerariifolium, the natural source of mosquito coil.</title>
        <authorList>
            <person name="Yamashiro T."/>
            <person name="Shiraishi A."/>
            <person name="Satake H."/>
            <person name="Nakayama K."/>
        </authorList>
    </citation>
    <scope>NUCLEOTIDE SEQUENCE</scope>
</reference>
<feature type="domain" description="Reverse transcriptase Ty1/copia-type" evidence="1">
    <location>
        <begin position="2"/>
        <end position="96"/>
    </location>
</feature>
<evidence type="ECO:0000313" key="2">
    <source>
        <dbReference type="EMBL" id="GEX80392.1"/>
    </source>
</evidence>